<accession>A0A1Q8Q589</accession>
<organism evidence="1 2">
    <name type="scientific">Domibacillus antri</name>
    <dbReference type="NCBI Taxonomy" id="1714264"/>
    <lineage>
        <taxon>Bacteria</taxon>
        <taxon>Bacillati</taxon>
        <taxon>Bacillota</taxon>
        <taxon>Bacilli</taxon>
        <taxon>Bacillales</taxon>
        <taxon>Bacillaceae</taxon>
        <taxon>Domibacillus</taxon>
    </lineage>
</organism>
<proteinExistence type="predicted"/>
<keyword evidence="2" id="KW-1185">Reference proteome</keyword>
<sequence>MNSFYHDFANMEFVDTSLAGIEKAETELADKGFFIQMEIWLIWLAEVCICLGRNLSISNIVIIGLFMLRIKMPLFIFGELLYTRFNILHVTRPPPD</sequence>
<name>A0A1Q8Q589_9BACI</name>
<evidence type="ECO:0000313" key="2">
    <source>
        <dbReference type="Proteomes" id="UP000185568"/>
    </source>
</evidence>
<dbReference type="EMBL" id="MSDU01000017">
    <property type="protein sequence ID" value="OLN22516.1"/>
    <property type="molecule type" value="Genomic_DNA"/>
</dbReference>
<evidence type="ECO:0000313" key="1">
    <source>
        <dbReference type="EMBL" id="OLN22516.1"/>
    </source>
</evidence>
<gene>
    <name evidence="1" type="ORF">BTO30_09430</name>
</gene>
<comment type="caution">
    <text evidence="1">The sequence shown here is derived from an EMBL/GenBank/DDBJ whole genome shotgun (WGS) entry which is preliminary data.</text>
</comment>
<protein>
    <submittedName>
        <fullName evidence="1">Uncharacterized protein</fullName>
    </submittedName>
</protein>
<dbReference type="Proteomes" id="UP000185568">
    <property type="component" value="Unassembled WGS sequence"/>
</dbReference>
<dbReference type="AlphaFoldDB" id="A0A1Q8Q589"/>
<reference evidence="1 2" key="1">
    <citation type="submission" date="2016-12" db="EMBL/GenBank/DDBJ databases">
        <title>Domibacillus antri genome sequencing.</title>
        <authorList>
            <person name="Verma A."/>
            <person name="Krishnamurthi S."/>
        </authorList>
    </citation>
    <scope>NUCLEOTIDE SEQUENCE [LARGE SCALE GENOMIC DNA]</scope>
    <source>
        <strain evidence="1 2">XD80</strain>
    </source>
</reference>